<dbReference type="GO" id="GO:0016020">
    <property type="term" value="C:membrane"/>
    <property type="evidence" value="ECO:0007669"/>
    <property type="project" value="UniProtKB-SubCell"/>
</dbReference>
<evidence type="ECO:0000259" key="6">
    <source>
        <dbReference type="Pfam" id="PF04932"/>
    </source>
</evidence>
<keyword evidence="3 5" id="KW-1133">Transmembrane helix</keyword>
<feature type="transmembrane region" description="Helical" evidence="5">
    <location>
        <begin position="76"/>
        <end position="97"/>
    </location>
</feature>
<name>A0A1G2BZQ3_9BACT</name>
<evidence type="ECO:0000256" key="5">
    <source>
        <dbReference type="SAM" id="Phobius"/>
    </source>
</evidence>
<evidence type="ECO:0000313" key="7">
    <source>
        <dbReference type="EMBL" id="OGY94654.1"/>
    </source>
</evidence>
<accession>A0A1G2BZQ3</accession>
<feature type="transmembrane region" description="Helical" evidence="5">
    <location>
        <begin position="295"/>
        <end position="318"/>
    </location>
</feature>
<evidence type="ECO:0000256" key="2">
    <source>
        <dbReference type="ARBA" id="ARBA00022692"/>
    </source>
</evidence>
<sequence>MSLFSKIKESSLFSRWLMVFITLEALSALAWFYPYISGAVLLFVAVLTVFLLFKQPIFSLYLPVAEIFWGSLGHSFDYYFINTRLLIFMLVVFVFIIKHIKQFKNIKLFKNRNLFLIFFSLVFLILLGVVLGYVRSKDLGRVFLDANAYFYIFYLPIWYQVYEERYLQNILTILKTATLIVAIKTILLLNIFSQNYSFLNIDNIYKWVRDTRTGEITPFRDSFFRIFMQSQFYLIVAWLVIFIEQINNFKNKNSFWLSIVLSSAIFISLSRSFWLGLTVGLLFTLGHFIYQTKRISLNIFISLAVMFLASILLVELAYNLPAYKSFNIFTQRSTDVSESAASTRAQLWGPLWQNIAERPIFGHGFGQEISFYSNDPRIKTVDNPSGWHTTYAFEWGWMDQLVKGGLVLFLFFVAWIVYLYRRTYRFLSNEPVISLALMATLTSLIIIHIFTPYLNHPLGLSVLMLASIIFIPYAQKTTNSDH</sequence>
<feature type="transmembrane region" description="Helical" evidence="5">
    <location>
        <begin position="456"/>
        <end position="474"/>
    </location>
</feature>
<feature type="transmembrane region" description="Helical" evidence="5">
    <location>
        <begin position="432"/>
        <end position="450"/>
    </location>
</feature>
<dbReference type="AlphaFoldDB" id="A0A1G2BZQ3"/>
<dbReference type="Proteomes" id="UP000177626">
    <property type="component" value="Unassembled WGS sequence"/>
</dbReference>
<evidence type="ECO:0000256" key="1">
    <source>
        <dbReference type="ARBA" id="ARBA00004141"/>
    </source>
</evidence>
<proteinExistence type="predicted"/>
<dbReference type="PANTHER" id="PTHR37422:SF23">
    <property type="entry name" value="TEICHURONIC ACID BIOSYNTHESIS PROTEIN TUAE"/>
    <property type="match status" value="1"/>
</dbReference>
<feature type="domain" description="O-antigen ligase-related" evidence="6">
    <location>
        <begin position="257"/>
        <end position="413"/>
    </location>
</feature>
<dbReference type="Pfam" id="PF04932">
    <property type="entry name" value="Wzy_C"/>
    <property type="match status" value="1"/>
</dbReference>
<feature type="transmembrane region" description="Helical" evidence="5">
    <location>
        <begin position="142"/>
        <end position="161"/>
    </location>
</feature>
<organism evidence="7 8">
    <name type="scientific">Candidatus Komeilibacteria bacterium RIFOXYC1_FULL_37_11</name>
    <dbReference type="NCBI Taxonomy" id="1798555"/>
    <lineage>
        <taxon>Bacteria</taxon>
        <taxon>Candidatus Komeiliibacteriota</taxon>
    </lineage>
</organism>
<evidence type="ECO:0000256" key="3">
    <source>
        <dbReference type="ARBA" id="ARBA00022989"/>
    </source>
</evidence>
<evidence type="ECO:0000256" key="4">
    <source>
        <dbReference type="ARBA" id="ARBA00023136"/>
    </source>
</evidence>
<feature type="transmembrane region" description="Helical" evidence="5">
    <location>
        <begin position="401"/>
        <end position="420"/>
    </location>
</feature>
<dbReference type="InterPro" id="IPR051533">
    <property type="entry name" value="WaaL-like"/>
</dbReference>
<feature type="transmembrane region" description="Helical" evidence="5">
    <location>
        <begin position="255"/>
        <end position="283"/>
    </location>
</feature>
<feature type="transmembrane region" description="Helical" evidence="5">
    <location>
        <begin position="117"/>
        <end position="135"/>
    </location>
</feature>
<evidence type="ECO:0000313" key="8">
    <source>
        <dbReference type="Proteomes" id="UP000177626"/>
    </source>
</evidence>
<feature type="transmembrane region" description="Helical" evidence="5">
    <location>
        <begin position="39"/>
        <end position="64"/>
    </location>
</feature>
<dbReference type="PANTHER" id="PTHR37422">
    <property type="entry name" value="TEICHURONIC ACID BIOSYNTHESIS PROTEIN TUAE"/>
    <property type="match status" value="1"/>
</dbReference>
<feature type="transmembrane region" description="Helical" evidence="5">
    <location>
        <begin position="173"/>
        <end position="192"/>
    </location>
</feature>
<dbReference type="EMBL" id="MHKQ01000005">
    <property type="protein sequence ID" value="OGY94654.1"/>
    <property type="molecule type" value="Genomic_DNA"/>
</dbReference>
<reference evidence="7 8" key="1">
    <citation type="journal article" date="2016" name="Nat. Commun.">
        <title>Thousands of microbial genomes shed light on interconnected biogeochemical processes in an aquifer system.</title>
        <authorList>
            <person name="Anantharaman K."/>
            <person name="Brown C.T."/>
            <person name="Hug L.A."/>
            <person name="Sharon I."/>
            <person name="Castelle C.J."/>
            <person name="Probst A.J."/>
            <person name="Thomas B.C."/>
            <person name="Singh A."/>
            <person name="Wilkins M.J."/>
            <person name="Karaoz U."/>
            <person name="Brodie E.L."/>
            <person name="Williams K.H."/>
            <person name="Hubbard S.S."/>
            <person name="Banfield J.F."/>
        </authorList>
    </citation>
    <scope>NUCLEOTIDE SEQUENCE [LARGE SCALE GENOMIC DNA]</scope>
</reference>
<dbReference type="InterPro" id="IPR007016">
    <property type="entry name" value="O-antigen_ligase-rel_domated"/>
</dbReference>
<protein>
    <recommendedName>
        <fullName evidence="6">O-antigen ligase-related domain-containing protein</fullName>
    </recommendedName>
</protein>
<keyword evidence="4 5" id="KW-0472">Membrane</keyword>
<keyword evidence="2 5" id="KW-0812">Transmembrane</keyword>
<comment type="caution">
    <text evidence="7">The sequence shown here is derived from an EMBL/GenBank/DDBJ whole genome shotgun (WGS) entry which is preliminary data.</text>
</comment>
<gene>
    <name evidence="7" type="ORF">A2406_02410</name>
</gene>
<comment type="subcellular location">
    <subcellularLocation>
        <location evidence="1">Membrane</location>
        <topology evidence="1">Multi-pass membrane protein</topology>
    </subcellularLocation>
</comment>
<feature type="transmembrane region" description="Helical" evidence="5">
    <location>
        <begin position="222"/>
        <end position="243"/>
    </location>
</feature>